<dbReference type="EMBL" id="GEBQ01015398">
    <property type="protein sequence ID" value="JAT24579.1"/>
    <property type="molecule type" value="Transcribed_RNA"/>
</dbReference>
<name>A0A1B6LLZ4_9HEMI</name>
<organism evidence="2">
    <name type="scientific">Graphocephala atropunctata</name>
    <dbReference type="NCBI Taxonomy" id="36148"/>
    <lineage>
        <taxon>Eukaryota</taxon>
        <taxon>Metazoa</taxon>
        <taxon>Ecdysozoa</taxon>
        <taxon>Arthropoda</taxon>
        <taxon>Hexapoda</taxon>
        <taxon>Insecta</taxon>
        <taxon>Pterygota</taxon>
        <taxon>Neoptera</taxon>
        <taxon>Paraneoptera</taxon>
        <taxon>Hemiptera</taxon>
        <taxon>Auchenorrhyncha</taxon>
        <taxon>Membracoidea</taxon>
        <taxon>Cicadellidae</taxon>
        <taxon>Cicadellinae</taxon>
        <taxon>Cicadellini</taxon>
        <taxon>Graphocephala</taxon>
    </lineage>
</organism>
<evidence type="ECO:0000256" key="1">
    <source>
        <dbReference type="SAM" id="MobiDB-lite"/>
    </source>
</evidence>
<dbReference type="AlphaFoldDB" id="A0A1B6LLZ4"/>
<feature type="compositionally biased region" description="Basic and acidic residues" evidence="1">
    <location>
        <begin position="69"/>
        <end position="83"/>
    </location>
</feature>
<feature type="non-terminal residue" evidence="2">
    <location>
        <position position="101"/>
    </location>
</feature>
<gene>
    <name evidence="2" type="ORF">g.1718</name>
</gene>
<sequence>QKPEIFEDTKPRSVSVSKLIFQFEYLSSSSTIQDLFDADVDGNQYEPKTSQHDYDNYDTISDDSNSKSLQDEKTILDCKDERMPQVPLSTKSAGTFKPIIP</sequence>
<feature type="compositionally biased region" description="Polar residues" evidence="1">
    <location>
        <begin position="58"/>
        <end position="68"/>
    </location>
</feature>
<protein>
    <submittedName>
        <fullName evidence="2">Uncharacterized protein</fullName>
    </submittedName>
</protein>
<proteinExistence type="predicted"/>
<evidence type="ECO:0000313" key="2">
    <source>
        <dbReference type="EMBL" id="JAT24579.1"/>
    </source>
</evidence>
<accession>A0A1B6LLZ4</accession>
<feature type="region of interest" description="Disordered" evidence="1">
    <location>
        <begin position="43"/>
        <end position="101"/>
    </location>
</feature>
<feature type="non-terminal residue" evidence="2">
    <location>
        <position position="1"/>
    </location>
</feature>
<reference evidence="2" key="1">
    <citation type="submission" date="2015-11" db="EMBL/GenBank/DDBJ databases">
        <title>De novo transcriptome assembly of four potential Pierce s Disease insect vectors from Arizona vineyards.</title>
        <authorList>
            <person name="Tassone E.E."/>
        </authorList>
    </citation>
    <scope>NUCLEOTIDE SEQUENCE</scope>
</reference>